<dbReference type="GO" id="GO:0005576">
    <property type="term" value="C:extracellular region"/>
    <property type="evidence" value="ECO:0007669"/>
    <property type="project" value="UniProtKB-SubCell"/>
</dbReference>
<accession>A0A9P9AEJ5</accession>
<feature type="transmembrane region" description="Helical" evidence="16">
    <location>
        <begin position="291"/>
        <end position="309"/>
    </location>
</feature>
<feature type="domain" description="CFEM" evidence="18">
    <location>
        <begin position="1"/>
        <end position="112"/>
    </location>
</feature>
<comment type="similarity">
    <text evidence="13">Belongs to the SAT4 family.</text>
</comment>
<keyword evidence="5" id="KW-0964">Secreted</keyword>
<dbReference type="SMART" id="SM00747">
    <property type="entry name" value="CFEM"/>
    <property type="match status" value="1"/>
</dbReference>
<comment type="subcellular location">
    <subcellularLocation>
        <location evidence="2">Membrane</location>
        <topology evidence="2">Lipid-anchor</topology>
        <topology evidence="2">GPI-anchor</topology>
    </subcellularLocation>
    <subcellularLocation>
        <location evidence="1">Membrane</location>
        <topology evidence="1">Multi-pass membrane protein</topology>
    </subcellularLocation>
    <subcellularLocation>
        <location evidence="3">Secreted</location>
    </subcellularLocation>
</comment>
<comment type="caution">
    <text evidence="14">Lacks conserved residue(s) required for the propagation of feature annotation.</text>
</comment>
<sequence>MKFPISAAFALVAIQAGVRAATTDTLPSCGLQCIQEEALKSTCSPTNVTCICTNVDLNEKISLCVHTNCTVRQSLAVQRYSKHTCQAPSRDRTALVWIVGVVFLVLGLLGFGLRVMARLCLGAQSWGIEDWVMLAAVGMMVALNALSIPISRVALGKDIWNVHPDDITQFLYIFFWDELLYLGALPLTKISILLFYLKIFPGREIRTICWVFIALNAAYFIVFELVSIFQCSPIEGAWKAWDKEFPAKCNNINMQGWMAAALNIVLDLGTLIIPLPEIYKLSLSLRKKIQIMLMFSIGFFVTIVSVVRLQSLASYATTSNVTQDYVEVGYWSTIEVPVGIICACMPSIRSLFSKIFPKVFGTTNKGQSSYANISNQSKQGVNPQKNSSRVSSKPAVRVETDFSVMSRHRDDSSCVELTDMAYDDHEGRPSLEKKPATPREPV</sequence>
<keyword evidence="6" id="KW-0336">GPI-anchor</keyword>
<protein>
    <recommendedName>
        <fullName evidence="18">CFEM domain-containing protein</fullName>
    </recommendedName>
</protein>
<feature type="transmembrane region" description="Helical" evidence="16">
    <location>
        <begin position="128"/>
        <end position="150"/>
    </location>
</feature>
<evidence type="ECO:0000256" key="17">
    <source>
        <dbReference type="SAM" id="SignalP"/>
    </source>
</evidence>
<keyword evidence="10 16" id="KW-0472">Membrane</keyword>
<evidence type="ECO:0000256" key="8">
    <source>
        <dbReference type="ARBA" id="ARBA00022729"/>
    </source>
</evidence>
<dbReference type="Pfam" id="PF05730">
    <property type="entry name" value="CFEM"/>
    <property type="match status" value="1"/>
</dbReference>
<evidence type="ECO:0000256" key="10">
    <source>
        <dbReference type="ARBA" id="ARBA00023136"/>
    </source>
</evidence>
<dbReference type="InterPro" id="IPR049326">
    <property type="entry name" value="Rhodopsin_dom_fungi"/>
</dbReference>
<feature type="transmembrane region" description="Helical" evidence="16">
    <location>
        <begin position="257"/>
        <end position="279"/>
    </location>
</feature>
<gene>
    <name evidence="19" type="ORF">B0T10DRAFT_467065</name>
</gene>
<evidence type="ECO:0000256" key="13">
    <source>
        <dbReference type="ARBA" id="ARBA00038359"/>
    </source>
</evidence>
<feature type="region of interest" description="Disordered" evidence="15">
    <location>
        <begin position="371"/>
        <end position="395"/>
    </location>
</feature>
<evidence type="ECO:0000256" key="16">
    <source>
        <dbReference type="SAM" id="Phobius"/>
    </source>
</evidence>
<evidence type="ECO:0000256" key="5">
    <source>
        <dbReference type="ARBA" id="ARBA00022525"/>
    </source>
</evidence>
<dbReference type="EMBL" id="JAGPYM010000066">
    <property type="protein sequence ID" value="KAH6869769.1"/>
    <property type="molecule type" value="Genomic_DNA"/>
</dbReference>
<dbReference type="Pfam" id="PF20684">
    <property type="entry name" value="Fung_rhodopsin"/>
    <property type="match status" value="1"/>
</dbReference>
<feature type="compositionally biased region" description="Polar residues" evidence="15">
    <location>
        <begin position="371"/>
        <end position="391"/>
    </location>
</feature>
<evidence type="ECO:0000313" key="20">
    <source>
        <dbReference type="Proteomes" id="UP000777438"/>
    </source>
</evidence>
<dbReference type="InterPro" id="IPR008427">
    <property type="entry name" value="Extracellular_membr_CFEM_dom"/>
</dbReference>
<comment type="caution">
    <text evidence="19">The sequence shown here is derived from an EMBL/GenBank/DDBJ whole genome shotgun (WGS) entry which is preliminary data.</text>
</comment>
<feature type="disulfide bond" evidence="14">
    <location>
        <begin position="52"/>
        <end position="85"/>
    </location>
</feature>
<feature type="disulfide bond" evidence="14">
    <location>
        <begin position="29"/>
        <end position="69"/>
    </location>
</feature>
<feature type="disulfide bond" evidence="14">
    <location>
        <begin position="43"/>
        <end position="50"/>
    </location>
</feature>
<keyword evidence="9 16" id="KW-1133">Transmembrane helix</keyword>
<keyword evidence="11 14" id="KW-1015">Disulfide bond</keyword>
<evidence type="ECO:0000256" key="15">
    <source>
        <dbReference type="SAM" id="MobiDB-lite"/>
    </source>
</evidence>
<dbReference type="GO" id="GO:0098552">
    <property type="term" value="C:side of membrane"/>
    <property type="evidence" value="ECO:0007669"/>
    <property type="project" value="UniProtKB-KW"/>
</dbReference>
<keyword evidence="8 17" id="KW-0732">Signal</keyword>
<feature type="transmembrane region" description="Helical" evidence="16">
    <location>
        <begin position="170"/>
        <end position="196"/>
    </location>
</feature>
<dbReference type="Proteomes" id="UP000777438">
    <property type="component" value="Unassembled WGS sequence"/>
</dbReference>
<evidence type="ECO:0000256" key="1">
    <source>
        <dbReference type="ARBA" id="ARBA00004141"/>
    </source>
</evidence>
<feature type="signal peptide" evidence="17">
    <location>
        <begin position="1"/>
        <end position="20"/>
    </location>
</feature>
<dbReference type="PANTHER" id="PTHR33048:SF160">
    <property type="entry name" value="SAT4 FAMILY MEMBRANE PROTEIN"/>
    <property type="match status" value="1"/>
</dbReference>
<keyword evidence="20" id="KW-1185">Reference proteome</keyword>
<comment type="similarity">
    <text evidence="4">Belongs to the RBT5 family.</text>
</comment>
<evidence type="ECO:0000256" key="3">
    <source>
        <dbReference type="ARBA" id="ARBA00004613"/>
    </source>
</evidence>
<evidence type="ECO:0000313" key="19">
    <source>
        <dbReference type="EMBL" id="KAH6869769.1"/>
    </source>
</evidence>
<evidence type="ECO:0000256" key="14">
    <source>
        <dbReference type="PROSITE-ProRule" id="PRU01356"/>
    </source>
</evidence>
<feature type="transmembrane region" description="Helical" evidence="16">
    <location>
        <begin position="329"/>
        <end position="348"/>
    </location>
</feature>
<evidence type="ECO:0000256" key="12">
    <source>
        <dbReference type="ARBA" id="ARBA00023288"/>
    </source>
</evidence>
<dbReference type="PANTHER" id="PTHR33048">
    <property type="entry name" value="PTH11-LIKE INTEGRAL MEMBRANE PROTEIN (AFU_ORTHOLOGUE AFUA_5G11245)"/>
    <property type="match status" value="1"/>
</dbReference>
<keyword evidence="6" id="KW-0325">Glycoprotein</keyword>
<feature type="transmembrane region" description="Helical" evidence="16">
    <location>
        <begin position="94"/>
        <end position="116"/>
    </location>
</feature>
<evidence type="ECO:0000256" key="11">
    <source>
        <dbReference type="ARBA" id="ARBA00023157"/>
    </source>
</evidence>
<evidence type="ECO:0000259" key="18">
    <source>
        <dbReference type="PROSITE" id="PS52012"/>
    </source>
</evidence>
<feature type="region of interest" description="Disordered" evidence="15">
    <location>
        <begin position="419"/>
        <end position="442"/>
    </location>
</feature>
<keyword evidence="7 16" id="KW-0812">Transmembrane</keyword>
<evidence type="ECO:0000256" key="6">
    <source>
        <dbReference type="ARBA" id="ARBA00022622"/>
    </source>
</evidence>
<feature type="disulfide bond" evidence="14">
    <location>
        <begin position="33"/>
        <end position="64"/>
    </location>
</feature>
<dbReference type="OrthoDB" id="2496787at2759"/>
<reference evidence="19 20" key="1">
    <citation type="journal article" date="2021" name="Nat. Commun.">
        <title>Genetic determinants of endophytism in the Arabidopsis root mycobiome.</title>
        <authorList>
            <person name="Mesny F."/>
            <person name="Miyauchi S."/>
            <person name="Thiergart T."/>
            <person name="Pickel B."/>
            <person name="Atanasova L."/>
            <person name="Karlsson M."/>
            <person name="Huettel B."/>
            <person name="Barry K.W."/>
            <person name="Haridas S."/>
            <person name="Chen C."/>
            <person name="Bauer D."/>
            <person name="Andreopoulos W."/>
            <person name="Pangilinan J."/>
            <person name="LaButti K."/>
            <person name="Riley R."/>
            <person name="Lipzen A."/>
            <person name="Clum A."/>
            <person name="Drula E."/>
            <person name="Henrissat B."/>
            <person name="Kohler A."/>
            <person name="Grigoriev I.V."/>
            <person name="Martin F.M."/>
            <person name="Hacquard S."/>
        </authorList>
    </citation>
    <scope>NUCLEOTIDE SEQUENCE [LARGE SCALE GENOMIC DNA]</scope>
    <source>
        <strain evidence="19 20">MPI-CAGE-CH-0241</strain>
    </source>
</reference>
<evidence type="ECO:0000256" key="7">
    <source>
        <dbReference type="ARBA" id="ARBA00022692"/>
    </source>
</evidence>
<proteinExistence type="inferred from homology"/>
<feature type="transmembrane region" description="Helical" evidence="16">
    <location>
        <begin position="208"/>
        <end position="229"/>
    </location>
</feature>
<dbReference type="InterPro" id="IPR052337">
    <property type="entry name" value="SAT4-like"/>
</dbReference>
<keyword evidence="12" id="KW-0449">Lipoprotein</keyword>
<organism evidence="19 20">
    <name type="scientific">Thelonectria olida</name>
    <dbReference type="NCBI Taxonomy" id="1576542"/>
    <lineage>
        <taxon>Eukaryota</taxon>
        <taxon>Fungi</taxon>
        <taxon>Dikarya</taxon>
        <taxon>Ascomycota</taxon>
        <taxon>Pezizomycotina</taxon>
        <taxon>Sordariomycetes</taxon>
        <taxon>Hypocreomycetidae</taxon>
        <taxon>Hypocreales</taxon>
        <taxon>Nectriaceae</taxon>
        <taxon>Thelonectria</taxon>
    </lineage>
</organism>
<feature type="compositionally biased region" description="Basic and acidic residues" evidence="15">
    <location>
        <begin position="422"/>
        <end position="442"/>
    </location>
</feature>
<evidence type="ECO:0000256" key="9">
    <source>
        <dbReference type="ARBA" id="ARBA00022989"/>
    </source>
</evidence>
<evidence type="ECO:0000256" key="2">
    <source>
        <dbReference type="ARBA" id="ARBA00004589"/>
    </source>
</evidence>
<name>A0A9P9AEJ5_9HYPO</name>
<dbReference type="PROSITE" id="PS52012">
    <property type="entry name" value="CFEM"/>
    <property type="match status" value="1"/>
</dbReference>
<dbReference type="AlphaFoldDB" id="A0A9P9AEJ5"/>
<evidence type="ECO:0000256" key="4">
    <source>
        <dbReference type="ARBA" id="ARBA00010031"/>
    </source>
</evidence>
<feature type="chain" id="PRO_5040276625" description="CFEM domain-containing protein" evidence="17">
    <location>
        <begin position="21"/>
        <end position="442"/>
    </location>
</feature>